<dbReference type="RefSeq" id="XP_066664392.1">
    <property type="nucleotide sequence ID" value="XM_066815102.1"/>
</dbReference>
<dbReference type="GeneID" id="92048162"/>
<gene>
    <name evidence="3" type="ORF">PG997_010787</name>
</gene>
<dbReference type="EMBL" id="JAQQWN010000008">
    <property type="protein sequence ID" value="KAK8070584.1"/>
    <property type="molecule type" value="Genomic_DNA"/>
</dbReference>
<sequence length="384" mass="42209">MILRSSEDQAVFLMVTTNPCQDLAAYRDNQDEVSPGRPIVEPLRRLMPPVNTTSCPQLNLPGVTTLPGYHSVIAAVCFSYPSIQHYKGSITNGILKEEIVGDPHPLSPFDSSDTLGGMVSEGLWNYGFSDHCLINNVLYTNASSNLSSVPGGFVTIGNFEAPKRCFYGFNSNWHIPLNNGGARNGLSDLITGGFSDDTCHGSNNLTNMVCDHAWWLGNMFNGGNAIIRSINAFLDAGFRSFTNQLRTYGTDWHNNNLVANGTVMETTVCTQFNWVWLVYPLAILVGTLVLFIATFISSSGMFGHVKETIWKSSVLPLLFYGLEAQHKRDGIRLATANELTAVAKRLKVDFSARDGGWRFHAVDGESADGRPQEESELEERGNQL</sequence>
<organism evidence="3 4">
    <name type="scientific">Apiospora hydei</name>
    <dbReference type="NCBI Taxonomy" id="1337664"/>
    <lineage>
        <taxon>Eukaryota</taxon>
        <taxon>Fungi</taxon>
        <taxon>Dikarya</taxon>
        <taxon>Ascomycota</taxon>
        <taxon>Pezizomycotina</taxon>
        <taxon>Sordariomycetes</taxon>
        <taxon>Xylariomycetidae</taxon>
        <taxon>Amphisphaeriales</taxon>
        <taxon>Apiosporaceae</taxon>
        <taxon>Apiospora</taxon>
    </lineage>
</organism>
<name>A0ABR1VH87_9PEZI</name>
<feature type="region of interest" description="Disordered" evidence="1">
    <location>
        <begin position="362"/>
        <end position="384"/>
    </location>
</feature>
<keyword evidence="4" id="KW-1185">Reference proteome</keyword>
<accession>A0ABR1VH87</accession>
<comment type="caution">
    <text evidence="3">The sequence shown here is derived from an EMBL/GenBank/DDBJ whole genome shotgun (WGS) entry which is preliminary data.</text>
</comment>
<evidence type="ECO:0000256" key="1">
    <source>
        <dbReference type="SAM" id="MobiDB-lite"/>
    </source>
</evidence>
<feature type="transmembrane region" description="Helical" evidence="2">
    <location>
        <begin position="274"/>
        <end position="296"/>
    </location>
</feature>
<proteinExistence type="predicted"/>
<evidence type="ECO:0000256" key="2">
    <source>
        <dbReference type="SAM" id="Phobius"/>
    </source>
</evidence>
<reference evidence="3 4" key="1">
    <citation type="submission" date="2023-01" db="EMBL/GenBank/DDBJ databases">
        <title>Analysis of 21 Apiospora genomes using comparative genomics revels a genus with tremendous synthesis potential of carbohydrate active enzymes and secondary metabolites.</title>
        <authorList>
            <person name="Sorensen T."/>
        </authorList>
    </citation>
    <scope>NUCLEOTIDE SEQUENCE [LARGE SCALE GENOMIC DNA]</scope>
    <source>
        <strain evidence="3 4">CBS 114990</strain>
    </source>
</reference>
<dbReference type="Proteomes" id="UP001433268">
    <property type="component" value="Unassembled WGS sequence"/>
</dbReference>
<keyword evidence="2" id="KW-0812">Transmembrane</keyword>
<keyword evidence="2" id="KW-0472">Membrane</keyword>
<dbReference type="PANTHER" id="PTHR35394">
    <property type="entry name" value="DUF3176 DOMAIN-CONTAINING PROTEIN"/>
    <property type="match status" value="1"/>
</dbReference>
<evidence type="ECO:0000313" key="4">
    <source>
        <dbReference type="Proteomes" id="UP001433268"/>
    </source>
</evidence>
<dbReference type="PANTHER" id="PTHR35394:SF5">
    <property type="entry name" value="DUF3176 DOMAIN-CONTAINING PROTEIN"/>
    <property type="match status" value="1"/>
</dbReference>
<protein>
    <submittedName>
        <fullName evidence="3">Uncharacterized protein</fullName>
    </submittedName>
</protein>
<evidence type="ECO:0000313" key="3">
    <source>
        <dbReference type="EMBL" id="KAK8070584.1"/>
    </source>
</evidence>
<keyword evidence="2" id="KW-1133">Transmembrane helix</keyword>